<keyword evidence="3 6" id="KW-0812">Transmembrane</keyword>
<comment type="caution">
    <text evidence="7">The sequence shown here is derived from an EMBL/GenBank/DDBJ whole genome shotgun (WGS) entry which is preliminary data.</text>
</comment>
<dbReference type="Proteomes" id="UP000612349">
    <property type="component" value="Unassembled WGS sequence"/>
</dbReference>
<feature type="transmembrane region" description="Helical" evidence="6">
    <location>
        <begin position="63"/>
        <end position="88"/>
    </location>
</feature>
<organism evidence="7 8">
    <name type="scientific">Croceicoccus mobilis</name>
    <dbReference type="NCBI Taxonomy" id="1703339"/>
    <lineage>
        <taxon>Bacteria</taxon>
        <taxon>Pseudomonadati</taxon>
        <taxon>Pseudomonadota</taxon>
        <taxon>Alphaproteobacteria</taxon>
        <taxon>Sphingomonadales</taxon>
        <taxon>Erythrobacteraceae</taxon>
        <taxon>Croceicoccus</taxon>
    </lineage>
</organism>
<sequence length="217" mass="22729">MHRSNETVTAEAVEHTPFNNGRRHSLAEDFYAITIGSSLIAFSVVMLKAAGLVTGGMAGVALLASYLVPLPATTLFIIINIPFFFLAACAMGRAFALKTLFANVAIMALGLVIPLGLSVEDVNPAFAALLGGWMAGLGILVLARHGAGVGGSGIVALVLMRSKGWNAGRTQMIGDVIILSAALLTLEITPWLISILSALAINSILMVNHRPGRYIGY</sequence>
<dbReference type="RefSeq" id="WP_066773731.1">
    <property type="nucleotide sequence ID" value="NZ_BMIP01000001.1"/>
</dbReference>
<feature type="transmembrane region" description="Helical" evidence="6">
    <location>
        <begin position="137"/>
        <end position="160"/>
    </location>
</feature>
<evidence type="ECO:0000313" key="7">
    <source>
        <dbReference type="EMBL" id="GGD61463.1"/>
    </source>
</evidence>
<reference evidence="7" key="1">
    <citation type="journal article" date="2014" name="Int. J. Syst. Evol. Microbiol.">
        <title>Complete genome sequence of Corynebacterium casei LMG S-19264T (=DSM 44701T), isolated from a smear-ripened cheese.</title>
        <authorList>
            <consortium name="US DOE Joint Genome Institute (JGI-PGF)"/>
            <person name="Walter F."/>
            <person name="Albersmeier A."/>
            <person name="Kalinowski J."/>
            <person name="Ruckert C."/>
        </authorList>
    </citation>
    <scope>NUCLEOTIDE SEQUENCE</scope>
    <source>
        <strain evidence="7">CGMCC 1.15360</strain>
    </source>
</reference>
<evidence type="ECO:0000256" key="3">
    <source>
        <dbReference type="ARBA" id="ARBA00022692"/>
    </source>
</evidence>
<dbReference type="Pfam" id="PF02588">
    <property type="entry name" value="YitT_membrane"/>
    <property type="match status" value="1"/>
</dbReference>
<dbReference type="PANTHER" id="PTHR33545:SF5">
    <property type="entry name" value="UPF0750 MEMBRANE PROTEIN YITT"/>
    <property type="match status" value="1"/>
</dbReference>
<feature type="transmembrane region" description="Helical" evidence="6">
    <location>
        <begin position="100"/>
        <end position="117"/>
    </location>
</feature>
<proteinExistence type="predicted"/>
<evidence type="ECO:0000256" key="2">
    <source>
        <dbReference type="ARBA" id="ARBA00022475"/>
    </source>
</evidence>
<dbReference type="InterPro" id="IPR003740">
    <property type="entry name" value="YitT"/>
</dbReference>
<evidence type="ECO:0000313" key="8">
    <source>
        <dbReference type="Proteomes" id="UP000612349"/>
    </source>
</evidence>
<keyword evidence="2" id="KW-1003">Cell membrane</keyword>
<dbReference type="EMBL" id="BMIP01000001">
    <property type="protein sequence ID" value="GGD61463.1"/>
    <property type="molecule type" value="Genomic_DNA"/>
</dbReference>
<evidence type="ECO:0000256" key="5">
    <source>
        <dbReference type="ARBA" id="ARBA00023136"/>
    </source>
</evidence>
<feature type="transmembrane region" description="Helical" evidence="6">
    <location>
        <begin position="172"/>
        <end position="201"/>
    </location>
</feature>
<dbReference type="GO" id="GO:0005886">
    <property type="term" value="C:plasma membrane"/>
    <property type="evidence" value="ECO:0007669"/>
    <property type="project" value="UniProtKB-SubCell"/>
</dbReference>
<dbReference type="AlphaFoldDB" id="A0A916YUQ5"/>
<dbReference type="InterPro" id="IPR051461">
    <property type="entry name" value="UPF0750_membrane"/>
</dbReference>
<keyword evidence="4 6" id="KW-1133">Transmembrane helix</keyword>
<reference evidence="7" key="2">
    <citation type="submission" date="2020-09" db="EMBL/GenBank/DDBJ databases">
        <authorList>
            <person name="Sun Q."/>
            <person name="Zhou Y."/>
        </authorList>
    </citation>
    <scope>NUCLEOTIDE SEQUENCE</scope>
    <source>
        <strain evidence="7">CGMCC 1.15360</strain>
    </source>
</reference>
<feature type="transmembrane region" description="Helical" evidence="6">
    <location>
        <begin position="30"/>
        <end position="51"/>
    </location>
</feature>
<keyword evidence="5 6" id="KW-0472">Membrane</keyword>
<keyword evidence="8" id="KW-1185">Reference proteome</keyword>
<comment type="subcellular location">
    <subcellularLocation>
        <location evidence="1">Cell membrane</location>
        <topology evidence="1">Multi-pass membrane protein</topology>
    </subcellularLocation>
</comment>
<dbReference type="PANTHER" id="PTHR33545">
    <property type="entry name" value="UPF0750 MEMBRANE PROTEIN YITT-RELATED"/>
    <property type="match status" value="1"/>
</dbReference>
<accession>A0A916YUQ5</accession>
<protein>
    <submittedName>
        <fullName evidence="7">Membrane protein</fullName>
    </submittedName>
</protein>
<evidence type="ECO:0000256" key="6">
    <source>
        <dbReference type="SAM" id="Phobius"/>
    </source>
</evidence>
<dbReference type="OrthoDB" id="3296441at2"/>
<gene>
    <name evidence="7" type="ORF">GCM10010990_08690</name>
</gene>
<name>A0A916YUQ5_9SPHN</name>
<evidence type="ECO:0000256" key="4">
    <source>
        <dbReference type="ARBA" id="ARBA00022989"/>
    </source>
</evidence>
<evidence type="ECO:0000256" key="1">
    <source>
        <dbReference type="ARBA" id="ARBA00004651"/>
    </source>
</evidence>